<reference evidence="2 3" key="1">
    <citation type="submission" date="2020-08" db="EMBL/GenBank/DDBJ databases">
        <title>Genomic Encyclopedia of Type Strains, Phase III (KMG-III): the genomes of soil and plant-associated and newly described type strains.</title>
        <authorList>
            <person name="Whitman W."/>
        </authorList>
    </citation>
    <scope>NUCLEOTIDE SEQUENCE [LARGE SCALE GENOMIC DNA]</scope>
    <source>
        <strain evidence="2 3">CECT 5862</strain>
    </source>
</reference>
<feature type="transmembrane region" description="Helical" evidence="1">
    <location>
        <begin position="69"/>
        <end position="89"/>
    </location>
</feature>
<evidence type="ECO:0000313" key="2">
    <source>
        <dbReference type="EMBL" id="MBB3112998.1"/>
    </source>
</evidence>
<keyword evidence="1" id="KW-0472">Membrane</keyword>
<feature type="transmembrane region" description="Helical" evidence="1">
    <location>
        <begin position="116"/>
        <end position="142"/>
    </location>
</feature>
<sequence length="430" mass="48059">MVQSQRDSDRPPPWQAGSLFRRRAVKYWVDQWRVWRTVVDWIVLLYLFVPALLIGGGVFIGWLQHPPEWLMHIPLALGQGAAILILVLFSRLRTFTEEADVLFLLQRKKWMRKLRIYGFLYSACLTFMLSLLIVGMLLPLFVAAHGQAWGNVLLFVLHLWLWALIAAVWMNLVAGRHRGWRRNVRQSGATLTLAFTFMAPYALSGGYWALAAVSLAIGGAALLLLVRMKLQAVDTFESDVRLEREAALASTALLLSQSDVVIKPRPKHNRPLLFRRSQRLFRSRDVSAVLAGNAMKGLLRQFAFGRGLLQFLGLGLAAVTLIDPVVIKMLVVAGQPVIVGLYLNSCWESFLHDPFVARLGWGEKVQHAAGERLRLWLSLPSALLIGALAGVQSFGALGALVGVAAALYVWGLCRVMTELLQLRIKKNRSA</sequence>
<keyword evidence="1" id="KW-1133">Transmembrane helix</keyword>
<gene>
    <name evidence="2" type="ORF">FHS18_005100</name>
</gene>
<dbReference type="RefSeq" id="WP_183603092.1">
    <property type="nucleotide sequence ID" value="NZ_JACHXK010000015.1"/>
</dbReference>
<evidence type="ECO:0000313" key="3">
    <source>
        <dbReference type="Proteomes" id="UP000570361"/>
    </source>
</evidence>
<feature type="transmembrane region" description="Helical" evidence="1">
    <location>
        <begin position="207"/>
        <end position="226"/>
    </location>
</feature>
<comment type="caution">
    <text evidence="2">The sequence shown here is derived from an EMBL/GenBank/DDBJ whole genome shotgun (WGS) entry which is preliminary data.</text>
</comment>
<dbReference type="Pfam" id="PF05975">
    <property type="entry name" value="EcsB"/>
    <property type="match status" value="1"/>
</dbReference>
<keyword evidence="3" id="KW-1185">Reference proteome</keyword>
<feature type="transmembrane region" description="Helical" evidence="1">
    <location>
        <begin position="303"/>
        <end position="322"/>
    </location>
</feature>
<accession>A0A7W5B223</accession>
<dbReference type="Proteomes" id="UP000570361">
    <property type="component" value="Unassembled WGS sequence"/>
</dbReference>
<feature type="transmembrane region" description="Helical" evidence="1">
    <location>
        <begin position="41"/>
        <end position="63"/>
    </location>
</feature>
<feature type="transmembrane region" description="Helical" evidence="1">
    <location>
        <begin position="148"/>
        <end position="172"/>
    </location>
</feature>
<dbReference type="AlphaFoldDB" id="A0A7W5B223"/>
<dbReference type="InterPro" id="IPR010288">
    <property type="entry name" value="EcsB_ABC"/>
</dbReference>
<dbReference type="EMBL" id="JACHXK010000015">
    <property type="protein sequence ID" value="MBB3112998.1"/>
    <property type="molecule type" value="Genomic_DNA"/>
</dbReference>
<feature type="transmembrane region" description="Helical" evidence="1">
    <location>
        <begin position="382"/>
        <end position="410"/>
    </location>
</feature>
<protein>
    <submittedName>
        <fullName evidence="2">ABC-2 type transport system permease protein</fullName>
    </submittedName>
</protein>
<name>A0A7W5B223_9BACL</name>
<evidence type="ECO:0000256" key="1">
    <source>
        <dbReference type="SAM" id="Phobius"/>
    </source>
</evidence>
<organism evidence="2 3">
    <name type="scientific">Paenibacillus phyllosphaerae</name>
    <dbReference type="NCBI Taxonomy" id="274593"/>
    <lineage>
        <taxon>Bacteria</taxon>
        <taxon>Bacillati</taxon>
        <taxon>Bacillota</taxon>
        <taxon>Bacilli</taxon>
        <taxon>Bacillales</taxon>
        <taxon>Paenibacillaceae</taxon>
        <taxon>Paenibacillus</taxon>
    </lineage>
</organism>
<keyword evidence="1" id="KW-0812">Transmembrane</keyword>
<feature type="transmembrane region" description="Helical" evidence="1">
    <location>
        <begin position="184"/>
        <end position="201"/>
    </location>
</feature>
<proteinExistence type="predicted"/>
<dbReference type="GO" id="GO:0016020">
    <property type="term" value="C:membrane"/>
    <property type="evidence" value="ECO:0007669"/>
    <property type="project" value="InterPro"/>
</dbReference>